<organism evidence="1 2">
    <name type="scientific">Smallanthus sonchifolius</name>
    <dbReference type="NCBI Taxonomy" id="185202"/>
    <lineage>
        <taxon>Eukaryota</taxon>
        <taxon>Viridiplantae</taxon>
        <taxon>Streptophyta</taxon>
        <taxon>Embryophyta</taxon>
        <taxon>Tracheophyta</taxon>
        <taxon>Spermatophyta</taxon>
        <taxon>Magnoliopsida</taxon>
        <taxon>eudicotyledons</taxon>
        <taxon>Gunneridae</taxon>
        <taxon>Pentapetalae</taxon>
        <taxon>asterids</taxon>
        <taxon>campanulids</taxon>
        <taxon>Asterales</taxon>
        <taxon>Asteraceae</taxon>
        <taxon>Asteroideae</taxon>
        <taxon>Heliantheae alliance</taxon>
        <taxon>Millerieae</taxon>
        <taxon>Smallanthus</taxon>
    </lineage>
</organism>
<reference evidence="1 2" key="2">
    <citation type="journal article" date="2022" name="Mol. Ecol. Resour.">
        <title>The genomes of chicory, endive, great burdock and yacon provide insights into Asteraceae paleo-polyploidization history and plant inulin production.</title>
        <authorList>
            <person name="Fan W."/>
            <person name="Wang S."/>
            <person name="Wang H."/>
            <person name="Wang A."/>
            <person name="Jiang F."/>
            <person name="Liu H."/>
            <person name="Zhao H."/>
            <person name="Xu D."/>
            <person name="Zhang Y."/>
        </authorList>
    </citation>
    <scope>NUCLEOTIDE SEQUENCE [LARGE SCALE GENOMIC DNA]</scope>
    <source>
        <strain evidence="2">cv. Yunnan</strain>
        <tissue evidence="1">Leaves</tissue>
    </source>
</reference>
<protein>
    <submittedName>
        <fullName evidence="1">Uncharacterized protein</fullName>
    </submittedName>
</protein>
<reference evidence="2" key="1">
    <citation type="journal article" date="2022" name="Mol. Ecol. Resour.">
        <title>The genomes of chicory, endive, great burdock and yacon provide insights into Asteraceae palaeo-polyploidization history and plant inulin production.</title>
        <authorList>
            <person name="Fan W."/>
            <person name="Wang S."/>
            <person name="Wang H."/>
            <person name="Wang A."/>
            <person name="Jiang F."/>
            <person name="Liu H."/>
            <person name="Zhao H."/>
            <person name="Xu D."/>
            <person name="Zhang Y."/>
        </authorList>
    </citation>
    <scope>NUCLEOTIDE SEQUENCE [LARGE SCALE GENOMIC DNA]</scope>
    <source>
        <strain evidence="2">cv. Yunnan</strain>
    </source>
</reference>
<gene>
    <name evidence="1" type="ORF">L1987_39787</name>
</gene>
<accession>A0ACB9HPB6</accession>
<comment type="caution">
    <text evidence="1">The sequence shown here is derived from an EMBL/GenBank/DDBJ whole genome shotgun (WGS) entry which is preliminary data.</text>
</comment>
<dbReference type="Proteomes" id="UP001056120">
    <property type="component" value="Linkage Group LG12"/>
</dbReference>
<proteinExistence type="predicted"/>
<dbReference type="EMBL" id="CM042029">
    <property type="protein sequence ID" value="KAI3797096.1"/>
    <property type="molecule type" value="Genomic_DNA"/>
</dbReference>
<keyword evidence="2" id="KW-1185">Reference proteome</keyword>
<evidence type="ECO:0000313" key="1">
    <source>
        <dbReference type="EMBL" id="KAI3797096.1"/>
    </source>
</evidence>
<evidence type="ECO:0000313" key="2">
    <source>
        <dbReference type="Proteomes" id="UP001056120"/>
    </source>
</evidence>
<name>A0ACB9HPB6_9ASTR</name>
<sequence>MVMVISIPPSKENMHCTKFTFQQPISRECANFMLIGITPFDDLPFISAPCLRKPVDDAHVPVIKFKFQGVSIDLLCAVYLYLLFKKSYLQLKKPLGDVYIENLTRSVPHVDGESSRKTKQLNEATVKSNCANVLILHIFPVKDFD</sequence>